<feature type="domain" description="SGNH" evidence="3">
    <location>
        <begin position="463"/>
        <end position="696"/>
    </location>
</feature>
<feature type="transmembrane region" description="Helical" evidence="1">
    <location>
        <begin position="380"/>
        <end position="401"/>
    </location>
</feature>
<dbReference type="EC" id="2.3.1.-" evidence="4"/>
<dbReference type="GO" id="GO:0016746">
    <property type="term" value="F:acyltransferase activity"/>
    <property type="evidence" value="ECO:0007669"/>
    <property type="project" value="UniProtKB-KW"/>
</dbReference>
<sequence>MRPSTMEAEAPRTTTTRDGRLPELQALRTVAVLLVVLYHLWPAYLQGGYVGVDVFLVISGYLISSHIMRGVVERGSFSLTDFYVRRIRRLLPAALVVLMVVGITTLIWMPQTTWNDTGQQIVASAFYVENWALVANSVDYLGAAASDSSVQHYWSLSVEEQFYLVWPLLLLLSWALLRRANRSATRRSLGLVVGIVGAASLLFSILSTDADQASAYFNTFGRIWEFAAGALLAVFLPLVRLRPWQGILSTWVGLAAILFTAVVYTSTTPFPGWTALLPVFGAAAVIAGGSPPGRFSLAPAMRWRPVQVVGDISYSVYLWHWPLIVIVPVVLQQPLGGPLKVAILIASLGVGWLSKRFLEDPLRAGPLPWRRAAGEPRRRTIFIGALCGMLIVSSVGGVAWASSSARIASAESAMKSLGDPLTIECFGASALADSGACPSSSDTSGDEIYPDPLIARRPTSAGCQQANGSDAVRSCDFGSSSSAAPRVALAGDSHASQWLAPLSVIADDEGWHLETFLRAGCFLQVLPAGANGSERRCSDWNAKALREIVAGHFDVVFVSARSTLVGGGAKPVEQQKAEAARMRAAWAPVIAGGARVVVLRDIAQPSNGGIYDAPTCVLENEHSDAAAVCSVARERAIVPDPQVLAAQNEGSVDVIDMNDFLCTADRCSTIVGDVLVYGDGNHLTALYATTLAPYLAEKVAATGSL</sequence>
<evidence type="ECO:0000259" key="3">
    <source>
        <dbReference type="Pfam" id="PF19040"/>
    </source>
</evidence>
<evidence type="ECO:0000256" key="1">
    <source>
        <dbReference type="SAM" id="Phobius"/>
    </source>
</evidence>
<keyword evidence="5" id="KW-1185">Reference proteome</keyword>
<feature type="domain" description="Acyltransferase 3" evidence="2">
    <location>
        <begin position="23"/>
        <end position="352"/>
    </location>
</feature>
<proteinExistence type="predicted"/>
<dbReference type="InterPro" id="IPR043968">
    <property type="entry name" value="SGNH"/>
</dbReference>
<dbReference type="PANTHER" id="PTHR23028:SF53">
    <property type="entry name" value="ACYL_TRANSF_3 DOMAIN-CONTAINING PROTEIN"/>
    <property type="match status" value="1"/>
</dbReference>
<feature type="transmembrane region" description="Helical" evidence="1">
    <location>
        <begin position="219"/>
        <end position="239"/>
    </location>
</feature>
<dbReference type="Proteomes" id="UP001425155">
    <property type="component" value="Unassembled WGS sequence"/>
</dbReference>
<evidence type="ECO:0000313" key="4">
    <source>
        <dbReference type="EMBL" id="MEN1947992.1"/>
    </source>
</evidence>
<reference evidence="4 5" key="1">
    <citation type="submission" date="2024-03" db="EMBL/GenBank/DDBJ databases">
        <title>YIM 134122 draft genome.</title>
        <authorList>
            <person name="Zuo S."/>
            <person name="Xiong L."/>
        </authorList>
    </citation>
    <scope>NUCLEOTIDE SEQUENCE [LARGE SCALE GENOMIC DNA]</scope>
    <source>
        <strain evidence="4 5">YIM 134122</strain>
    </source>
</reference>
<keyword evidence="1" id="KW-0812">Transmembrane</keyword>
<keyword evidence="4" id="KW-0012">Acyltransferase</keyword>
<keyword evidence="1" id="KW-0472">Membrane</keyword>
<protein>
    <submittedName>
        <fullName evidence="4">Acyltransferase family protein</fullName>
        <ecNumber evidence="4">2.3.1.-</ecNumber>
    </submittedName>
</protein>
<keyword evidence="1" id="KW-1133">Transmembrane helix</keyword>
<feature type="transmembrane region" description="Helical" evidence="1">
    <location>
        <begin position="270"/>
        <end position="291"/>
    </location>
</feature>
<dbReference type="InterPro" id="IPR002656">
    <property type="entry name" value="Acyl_transf_3_dom"/>
</dbReference>
<feature type="transmembrane region" description="Helical" evidence="1">
    <location>
        <begin position="21"/>
        <end position="41"/>
    </location>
</feature>
<organism evidence="4 5">
    <name type="scientific">Leifsonia stereocauli</name>
    <dbReference type="NCBI Taxonomy" id="3134136"/>
    <lineage>
        <taxon>Bacteria</taxon>
        <taxon>Bacillati</taxon>
        <taxon>Actinomycetota</taxon>
        <taxon>Actinomycetes</taxon>
        <taxon>Micrococcales</taxon>
        <taxon>Microbacteriaceae</taxon>
        <taxon>Leifsonia</taxon>
    </lineage>
</organism>
<feature type="transmembrane region" description="Helical" evidence="1">
    <location>
        <begin position="161"/>
        <end position="177"/>
    </location>
</feature>
<feature type="transmembrane region" description="Helical" evidence="1">
    <location>
        <begin position="189"/>
        <end position="207"/>
    </location>
</feature>
<feature type="transmembrane region" description="Helical" evidence="1">
    <location>
        <begin position="47"/>
        <end position="68"/>
    </location>
</feature>
<dbReference type="Pfam" id="PF01757">
    <property type="entry name" value="Acyl_transf_3"/>
    <property type="match status" value="1"/>
</dbReference>
<dbReference type="InterPro" id="IPR050879">
    <property type="entry name" value="Acyltransferase_3"/>
</dbReference>
<feature type="transmembrane region" description="Helical" evidence="1">
    <location>
        <begin position="246"/>
        <end position="264"/>
    </location>
</feature>
<dbReference type="PANTHER" id="PTHR23028">
    <property type="entry name" value="ACETYLTRANSFERASE"/>
    <property type="match status" value="1"/>
</dbReference>
<comment type="caution">
    <text evidence="4">The sequence shown here is derived from an EMBL/GenBank/DDBJ whole genome shotgun (WGS) entry which is preliminary data.</text>
</comment>
<evidence type="ECO:0000259" key="2">
    <source>
        <dbReference type="Pfam" id="PF01757"/>
    </source>
</evidence>
<dbReference type="Pfam" id="PF19040">
    <property type="entry name" value="SGNH"/>
    <property type="match status" value="1"/>
</dbReference>
<feature type="transmembrane region" description="Helical" evidence="1">
    <location>
        <begin position="89"/>
        <end position="109"/>
    </location>
</feature>
<dbReference type="RefSeq" id="WP_342115807.1">
    <property type="nucleotide sequence ID" value="NZ_JBCAUN010000003.1"/>
</dbReference>
<name>A0ABU9W7N5_9MICO</name>
<keyword evidence="4" id="KW-0808">Transferase</keyword>
<dbReference type="EMBL" id="JBCLVG010000003">
    <property type="protein sequence ID" value="MEN1947992.1"/>
    <property type="molecule type" value="Genomic_DNA"/>
</dbReference>
<accession>A0ABU9W7N5</accession>
<evidence type="ECO:0000313" key="5">
    <source>
        <dbReference type="Proteomes" id="UP001425155"/>
    </source>
</evidence>
<gene>
    <name evidence="4" type="ORF">WJX64_15645</name>
</gene>